<dbReference type="Pfam" id="PF01935">
    <property type="entry name" value="DUF87"/>
    <property type="match status" value="1"/>
</dbReference>
<keyword evidence="3" id="KW-1185">Reference proteome</keyword>
<sequence>MPYYRIRQFAVQDTQESYYVYQGKEEIEVQLNEGYSAVRDMLDYLHYAGTEGQSGSIVIYYHEEQLHYYVQMDEDAMQPVLQHWVPRCDWVQEVFVPDTSFAKEKMTLRGSASPLVLKEREENLLDELIRALPRETFLLQIKLGAADDDSIARQISLLEQTINDMTQKATVQIGEQNKLFDQIKKTLVGGDNRSYELVNINVKQQLDILENHLYTLNSQGAVFSSAEFTIYAGQGIASLIASKMETFTRRSGSQSLYRLRRTQSASPVEFLNYVNVNNLAALIAFPMKPVPGFQQNRKVIFGADIAGDVADDKKAISLGRLILTHETRVPVKLPLADLTRHAFVAGVTGSGKTSTIKSILMQVYKQKKPFLVLEPAKTEYKYLDTAIPMLKRYILGIEGAFSLKINPFAFPEHIHIQTHLDHLKSVFIAAFPMYGPMPYILETAFYDIYRRTGWDFISGRNIYELGLHRDQLFPTLEDLNGAIDSAIEAAGYSAELSSDLRGALKVRIGSLLSGAKGNILNCRSGISIKKLLQTPTIIELEHIGDDQEKVFLMGLLLISIYEYYVSEGLHSQDLQHLLVIEEAHRLLANVQASGNQEQADMKGKAVETFNNMLSEIRTYGQGMLVADQIPSKLSPDIIKNTNLKIAHRLFAKDDRQVIGDSIGLQDNEMDELIRLKQGEAIIFHGDVDTAMKVKVDVDAATLASNRKDVQRPNVTLFSTEDYLLQHDVFIEDCYRMINTCLLFPELQSAVEHRLAEMVEERFGLLLQSANRNYWWSKLLERYFRSKLFTEHIPYIKLVQLIEEIEASTDPLVYMVHNIRGLFRSRSMEHPMHKFSAVYDKYQSFRFLLPISIQELMGFIAAQSKPVHYESLLLVDQLLKKANLSEHIHTELMKPDHRKQLCYAMMIAEFGDQLDLLEVFFGVKNLSPEGWIERQIY</sequence>
<dbReference type="Gene3D" id="3.40.50.300">
    <property type="entry name" value="P-loop containing nucleotide triphosphate hydrolases"/>
    <property type="match status" value="2"/>
</dbReference>
<gene>
    <name evidence="2" type="ORF">HP552_06010</name>
</gene>
<name>A0A7Y6BU48_9BACL</name>
<evidence type="ECO:0000259" key="1">
    <source>
        <dbReference type="Pfam" id="PF01935"/>
    </source>
</evidence>
<dbReference type="Proteomes" id="UP000526125">
    <property type="component" value="Unassembled WGS sequence"/>
</dbReference>
<comment type="caution">
    <text evidence="2">The sequence shown here is derived from an EMBL/GenBank/DDBJ whole genome shotgun (WGS) entry which is preliminary data.</text>
</comment>
<dbReference type="AlphaFoldDB" id="A0A7Y6BU48"/>
<reference evidence="2 3" key="1">
    <citation type="submission" date="2020-05" db="EMBL/GenBank/DDBJ databases">
        <title>Genome Sequencing of Type Strains.</title>
        <authorList>
            <person name="Lemaire J.F."/>
            <person name="Inderbitzin P."/>
            <person name="Gregorio O.A."/>
            <person name="Collins S.B."/>
            <person name="Wespe N."/>
            <person name="Knight-Connoni V."/>
        </authorList>
    </citation>
    <scope>NUCLEOTIDE SEQUENCE [LARGE SCALE GENOMIC DNA]</scope>
    <source>
        <strain evidence="2 3">LMG 21957</strain>
    </source>
</reference>
<evidence type="ECO:0000313" key="3">
    <source>
        <dbReference type="Proteomes" id="UP000526125"/>
    </source>
</evidence>
<dbReference type="InterPro" id="IPR008571">
    <property type="entry name" value="HerA-like"/>
</dbReference>
<evidence type="ECO:0000313" key="2">
    <source>
        <dbReference type="EMBL" id="NUU74796.1"/>
    </source>
</evidence>
<dbReference type="GO" id="GO:0005524">
    <property type="term" value="F:ATP binding"/>
    <property type="evidence" value="ECO:0007669"/>
    <property type="project" value="UniProtKB-KW"/>
</dbReference>
<dbReference type="PANTHER" id="PTHR42957:SF1">
    <property type="entry name" value="HELICASE MJ1565-RELATED"/>
    <property type="match status" value="1"/>
</dbReference>
<proteinExistence type="predicted"/>
<dbReference type="InterPro" id="IPR027417">
    <property type="entry name" value="P-loop_NTPase"/>
</dbReference>
<keyword evidence="2" id="KW-0067">ATP-binding</keyword>
<dbReference type="InterPro" id="IPR002789">
    <property type="entry name" value="HerA_central"/>
</dbReference>
<dbReference type="SUPFAM" id="SSF52540">
    <property type="entry name" value="P-loop containing nucleoside triphosphate hydrolases"/>
    <property type="match status" value="1"/>
</dbReference>
<dbReference type="PANTHER" id="PTHR42957">
    <property type="entry name" value="HELICASE MJ1565-RELATED"/>
    <property type="match status" value="1"/>
</dbReference>
<feature type="domain" description="Helicase HerA central" evidence="1">
    <location>
        <begin position="317"/>
        <end position="387"/>
    </location>
</feature>
<dbReference type="EMBL" id="JABMCB010000159">
    <property type="protein sequence ID" value="NUU74796.1"/>
    <property type="molecule type" value="Genomic_DNA"/>
</dbReference>
<dbReference type="RefSeq" id="WP_175394664.1">
    <property type="nucleotide sequence ID" value="NZ_JABMCB010000159.1"/>
</dbReference>
<keyword evidence="2" id="KW-0547">Nucleotide-binding</keyword>
<accession>A0A7Y6BU48</accession>
<organism evidence="2 3">
    <name type="scientific">Paenibacillus xylanilyticus</name>
    <dbReference type="NCBI Taxonomy" id="248903"/>
    <lineage>
        <taxon>Bacteria</taxon>
        <taxon>Bacillati</taxon>
        <taxon>Bacillota</taxon>
        <taxon>Bacilli</taxon>
        <taxon>Bacillales</taxon>
        <taxon>Paenibacillaceae</taxon>
        <taxon>Paenibacillus</taxon>
    </lineage>
</organism>
<protein>
    <submittedName>
        <fullName evidence="2">ATP-binding protein</fullName>
    </submittedName>
</protein>